<dbReference type="Pfam" id="PF05050">
    <property type="entry name" value="Methyltransf_21"/>
    <property type="match status" value="1"/>
</dbReference>
<dbReference type="EMBL" id="VDDA01000005">
    <property type="protein sequence ID" value="TNC12757.1"/>
    <property type="molecule type" value="Genomic_DNA"/>
</dbReference>
<dbReference type="SUPFAM" id="SSF53335">
    <property type="entry name" value="S-adenosyl-L-methionine-dependent methyltransferases"/>
    <property type="match status" value="1"/>
</dbReference>
<dbReference type="GO" id="GO:0032259">
    <property type="term" value="P:methylation"/>
    <property type="evidence" value="ECO:0007669"/>
    <property type="project" value="UniProtKB-KW"/>
</dbReference>
<reference evidence="2 3" key="1">
    <citation type="submission" date="2019-06" db="EMBL/GenBank/DDBJ databases">
        <title>Genome of Methylobacterium sp. 17Sr1-39.</title>
        <authorList>
            <person name="Seo T."/>
        </authorList>
    </citation>
    <scope>NUCLEOTIDE SEQUENCE [LARGE SCALE GENOMIC DNA]</scope>
    <source>
        <strain evidence="2 3">17Sr1-39</strain>
    </source>
</reference>
<evidence type="ECO:0000313" key="2">
    <source>
        <dbReference type="EMBL" id="TNC12757.1"/>
    </source>
</evidence>
<name>A0A5C4LK39_9HYPH</name>
<dbReference type="RefSeq" id="WP_139036296.1">
    <property type="nucleotide sequence ID" value="NZ_VDDA01000005.1"/>
</dbReference>
<dbReference type="Proteomes" id="UP000305267">
    <property type="component" value="Unassembled WGS sequence"/>
</dbReference>
<sequence>MASHQDITMKIGVYKARHGLLAHYLDDLVIGESLRRYGEWAEEEIHLCSLFLRPGDTVLDVGANVGSHAIAFGRIVGEAGQVVAIEGQSRANDVLALNIRLNGMSQVTRIEGLIGRETRVMRLDGAAPGSPNNLGSVSFRGIVSGPETERPSLPVPLFTADCLSLAACRLMKIDVEGMELDVLLGAARTIARHRPVIYFEQTSPANFPEIVALLVQAGYDLRWHVANPFNRRNPNGVTENIFGGTCEVNVLAVPREEGFTPPPGLDLPPVAGDRYDPPPSANALDGWSLPEDAYAGLPPVRHEAMIALPLPEGFVSRYDHDQLALRFADLERDRIKAQEIMDFQARAIAEAERRLRDAAARTGELEPA</sequence>
<accession>A0A5C4LK39</accession>
<dbReference type="InterPro" id="IPR006342">
    <property type="entry name" value="FkbM_mtfrase"/>
</dbReference>
<gene>
    <name evidence="2" type="ORF">FF100_13925</name>
</gene>
<dbReference type="PANTHER" id="PTHR34203:SF15">
    <property type="entry name" value="SLL1173 PROTEIN"/>
    <property type="match status" value="1"/>
</dbReference>
<evidence type="ECO:0000259" key="1">
    <source>
        <dbReference type="Pfam" id="PF05050"/>
    </source>
</evidence>
<keyword evidence="2" id="KW-0489">Methyltransferase</keyword>
<feature type="domain" description="Methyltransferase FkbM" evidence="1">
    <location>
        <begin position="60"/>
        <end position="220"/>
    </location>
</feature>
<dbReference type="InterPro" id="IPR029063">
    <property type="entry name" value="SAM-dependent_MTases_sf"/>
</dbReference>
<dbReference type="GO" id="GO:0008168">
    <property type="term" value="F:methyltransferase activity"/>
    <property type="evidence" value="ECO:0007669"/>
    <property type="project" value="UniProtKB-KW"/>
</dbReference>
<dbReference type="InterPro" id="IPR052514">
    <property type="entry name" value="SAM-dependent_MTase"/>
</dbReference>
<dbReference type="PANTHER" id="PTHR34203">
    <property type="entry name" value="METHYLTRANSFERASE, FKBM FAMILY PROTEIN"/>
    <property type="match status" value="1"/>
</dbReference>
<comment type="caution">
    <text evidence="2">The sequence shown here is derived from an EMBL/GenBank/DDBJ whole genome shotgun (WGS) entry which is preliminary data.</text>
</comment>
<dbReference type="Gene3D" id="3.40.50.150">
    <property type="entry name" value="Vaccinia Virus protein VP39"/>
    <property type="match status" value="1"/>
</dbReference>
<organism evidence="2 3">
    <name type="scientific">Methylobacterium terricola</name>
    <dbReference type="NCBI Taxonomy" id="2583531"/>
    <lineage>
        <taxon>Bacteria</taxon>
        <taxon>Pseudomonadati</taxon>
        <taxon>Pseudomonadota</taxon>
        <taxon>Alphaproteobacteria</taxon>
        <taxon>Hyphomicrobiales</taxon>
        <taxon>Methylobacteriaceae</taxon>
        <taxon>Methylobacterium</taxon>
    </lineage>
</organism>
<protein>
    <submittedName>
        <fullName evidence="2">FkbM family methyltransferase</fullName>
    </submittedName>
</protein>
<dbReference type="AlphaFoldDB" id="A0A5C4LK39"/>
<evidence type="ECO:0000313" key="3">
    <source>
        <dbReference type="Proteomes" id="UP000305267"/>
    </source>
</evidence>
<keyword evidence="3" id="KW-1185">Reference proteome</keyword>
<keyword evidence="2" id="KW-0808">Transferase</keyword>
<proteinExistence type="predicted"/>
<dbReference type="NCBIfam" id="TIGR01444">
    <property type="entry name" value="fkbM_fam"/>
    <property type="match status" value="1"/>
</dbReference>
<dbReference type="OrthoDB" id="7846612at2"/>